<dbReference type="InterPro" id="IPR016047">
    <property type="entry name" value="M23ase_b-sheet_dom"/>
</dbReference>
<dbReference type="InterPro" id="IPR011055">
    <property type="entry name" value="Dup_hybrid_motif"/>
</dbReference>
<accession>A0ABS4DGI7</accession>
<organism evidence="3 4">
    <name type="scientific">Candidatus Chloroploca mongolica</name>
    <dbReference type="NCBI Taxonomy" id="2528176"/>
    <lineage>
        <taxon>Bacteria</taxon>
        <taxon>Bacillati</taxon>
        <taxon>Chloroflexota</taxon>
        <taxon>Chloroflexia</taxon>
        <taxon>Chloroflexales</taxon>
        <taxon>Chloroflexineae</taxon>
        <taxon>Oscillochloridaceae</taxon>
        <taxon>Candidatus Chloroploca</taxon>
    </lineage>
</organism>
<evidence type="ECO:0000256" key="1">
    <source>
        <dbReference type="ARBA" id="ARBA00022729"/>
    </source>
</evidence>
<evidence type="ECO:0000313" key="4">
    <source>
        <dbReference type="Proteomes" id="UP001193081"/>
    </source>
</evidence>
<dbReference type="CDD" id="cd12797">
    <property type="entry name" value="M23_peptidase"/>
    <property type="match status" value="1"/>
</dbReference>
<evidence type="ECO:0000313" key="3">
    <source>
        <dbReference type="EMBL" id="MBP1468548.1"/>
    </source>
</evidence>
<protein>
    <submittedName>
        <fullName evidence="3">Peptidoglycan DD-metalloendopeptidase family protein</fullName>
    </submittedName>
</protein>
<reference evidence="3 4" key="1">
    <citation type="submission" date="2021-03" db="EMBL/GenBank/DDBJ databases">
        <authorList>
            <person name="Grouzdev D.S."/>
        </authorList>
    </citation>
    <scope>NUCLEOTIDE SEQUENCE [LARGE SCALE GENOMIC DNA]</scope>
    <source>
        <strain evidence="3 4">M50-1</strain>
    </source>
</reference>
<dbReference type="PROSITE" id="PS51820">
    <property type="entry name" value="PA14"/>
    <property type="match status" value="1"/>
</dbReference>
<dbReference type="Proteomes" id="UP001193081">
    <property type="component" value="Unassembled WGS sequence"/>
</dbReference>
<feature type="domain" description="PA14" evidence="2">
    <location>
        <begin position="845"/>
        <end position="983"/>
    </location>
</feature>
<dbReference type="PANTHER" id="PTHR21666:SF289">
    <property type="entry name" value="L-ALA--D-GLU ENDOPEPTIDASE"/>
    <property type="match status" value="1"/>
</dbReference>
<gene>
    <name evidence="3" type="ORF">EYB53_022740</name>
</gene>
<name>A0ABS4DGI7_9CHLR</name>
<keyword evidence="4" id="KW-1185">Reference proteome</keyword>
<dbReference type="InterPro" id="IPR050570">
    <property type="entry name" value="Cell_wall_metabolism_enzyme"/>
</dbReference>
<dbReference type="InterPro" id="IPR037524">
    <property type="entry name" value="PA14/GLEYA"/>
</dbReference>
<dbReference type="Gene3D" id="2.60.40.10">
    <property type="entry name" value="Immunoglobulins"/>
    <property type="match status" value="1"/>
</dbReference>
<dbReference type="InterPro" id="IPR013783">
    <property type="entry name" value="Ig-like_fold"/>
</dbReference>
<dbReference type="Gene3D" id="2.70.70.10">
    <property type="entry name" value="Glucose Permease (Domain IIA)"/>
    <property type="match status" value="1"/>
</dbReference>
<comment type="caution">
    <text evidence="3">The sequence shown here is derived from an EMBL/GenBank/DDBJ whole genome shotgun (WGS) entry which is preliminary data.</text>
</comment>
<proteinExistence type="predicted"/>
<dbReference type="EMBL" id="SIJK02000075">
    <property type="protein sequence ID" value="MBP1468548.1"/>
    <property type="molecule type" value="Genomic_DNA"/>
</dbReference>
<evidence type="ECO:0000259" key="2">
    <source>
        <dbReference type="PROSITE" id="PS51820"/>
    </source>
</evidence>
<sequence length="984" mass="106940">MPRSLSRTLVVFILSLLVITLLSTTGGLRAMPNPPRLLDDATFVIAPGFDHVAIQTFLESQAGSLATYQASLDGQPAPAAHVLAVASLGEAYALNPRVLLTFLELTTGLVRDPQPLPAVLEQPFGLTDPASASFEADLFAMGELLRRSFAAYDPAEAPILTLGNEQRYARPPLPNAATYALEHALARLAPDAATFERYLGEGPGSFRGTFAALFGDPALLALTVEPLQTVAPFLTTPFSGSFRAGSFFDHDRTKGVFRRFDGTSTGGYDGHEGTDYPMSVGQTIIAAADGVVVDVAVDRQEAGVGQSWCIGYPYTPVTGMIIQHQVEGITYRTWYWHLESQGIATNPRTGRRFQLGDTIFRGEMVGRSGNTGCSTGPHLHFGVQRSGIATDPYGWCGAGNDPYPTSNQVLWSALASTPAPCAVAPPPPTYSGEFVSQTFQPQMVAGSTQQVQVQVRNTGTGAWDANTKIVALPLDQNHPFYDPSWLGPYRIASPGVVQPGAIGVFQFTLRAPATPGSYRIEFGFVQEGTAWFSAPAQGAVFFPITVTAASATLQNNSFEDPAGPAPWQWHGSCNRTTYESGIYGVTAFHGTRFLATNRGEQPECTSFYQDIPYVPTPGTTYTFALMIHAPPGTTRTGTLALWAMGGEQPNASRTFTVSQQGWMCHEVSLTIQQSGHTGLRAEVYFPNEAIGVDTLFDYALVQEGTASLCPAVGSGSSRPGVFAAAYERNRASATLGSPMTGAFWGGEANPVVMQWLTGAGDSRHAMIFHDEVRDQPAGSVPAYVLHGPLFTEYWRRGHVDAWLGAPTSDVFTNAQGQFQANFTHGYLVLEPQLDQPAQAYAWPTPATEHWYVRYFNGMNRQAGPTWVEHVSDTWVAHNWEFEAPGNGQVGVWDDGFSSEWTRTVTLVGGEYEFFAYGDDRVQVFLNDEPLMSAAYLEARRLRRILPTGVYTFRLEHEEDQGGAQLQFAWMRLTASRVYLPVVRR</sequence>
<dbReference type="Pfam" id="PF01551">
    <property type="entry name" value="Peptidase_M23"/>
    <property type="match status" value="1"/>
</dbReference>
<keyword evidence="1" id="KW-0732">Signal</keyword>
<dbReference type="PANTHER" id="PTHR21666">
    <property type="entry name" value="PEPTIDASE-RELATED"/>
    <property type="match status" value="1"/>
</dbReference>
<dbReference type="SUPFAM" id="SSF51261">
    <property type="entry name" value="Duplicated hybrid motif"/>
    <property type="match status" value="1"/>
</dbReference>
<dbReference type="Gene3D" id="2.60.120.260">
    <property type="entry name" value="Galactose-binding domain-like"/>
    <property type="match status" value="1"/>
</dbReference>
<dbReference type="RefSeq" id="WP_135481428.1">
    <property type="nucleotide sequence ID" value="NZ_SIJK02000075.1"/>
</dbReference>